<proteinExistence type="predicted"/>
<evidence type="ECO:0000256" key="1">
    <source>
        <dbReference type="SAM" id="Phobius"/>
    </source>
</evidence>
<dbReference type="EMBL" id="LVHF01000027">
    <property type="protein sequence ID" value="OAN13916.1"/>
    <property type="molecule type" value="Genomic_DNA"/>
</dbReference>
<gene>
    <name evidence="2" type="ORF">A3K86_12875</name>
</gene>
<protein>
    <submittedName>
        <fullName evidence="2">Uncharacterized protein</fullName>
    </submittedName>
</protein>
<dbReference type="Proteomes" id="UP000078503">
    <property type="component" value="Unassembled WGS sequence"/>
</dbReference>
<keyword evidence="1" id="KW-0472">Membrane</keyword>
<sequence>MDRPSFLAFSFIGLWLMALLHLAELWINFDSVSIVQLILEWLPIYSVWIALVVIGLVKRVSNDADLDHHSYKKTTP</sequence>
<reference evidence="2 3" key="1">
    <citation type="submission" date="2016-03" db="EMBL/GenBank/DDBJ databases">
        <title>Photobacterium proteolyticum sp. nov. a protease producing bacterium isolated from ocean sediments of Laizhou Bay.</title>
        <authorList>
            <person name="Li Y."/>
        </authorList>
    </citation>
    <scope>NUCLEOTIDE SEQUENCE [LARGE SCALE GENOMIC DNA]</scope>
    <source>
        <strain evidence="2 3">R-40508</strain>
    </source>
</reference>
<keyword evidence="1" id="KW-1133">Transmembrane helix</keyword>
<keyword evidence="3" id="KW-1185">Reference proteome</keyword>
<name>A0A178KA26_9GAMM</name>
<comment type="caution">
    <text evidence="2">The sequence shown here is derived from an EMBL/GenBank/DDBJ whole genome shotgun (WGS) entry which is preliminary data.</text>
</comment>
<evidence type="ECO:0000313" key="3">
    <source>
        <dbReference type="Proteomes" id="UP000078503"/>
    </source>
</evidence>
<organism evidence="2 3">
    <name type="scientific">Photobacterium jeanii</name>
    <dbReference type="NCBI Taxonomy" id="858640"/>
    <lineage>
        <taxon>Bacteria</taxon>
        <taxon>Pseudomonadati</taxon>
        <taxon>Pseudomonadota</taxon>
        <taxon>Gammaproteobacteria</taxon>
        <taxon>Vibrionales</taxon>
        <taxon>Vibrionaceae</taxon>
        <taxon>Photobacterium</taxon>
    </lineage>
</organism>
<keyword evidence="1" id="KW-0812">Transmembrane</keyword>
<evidence type="ECO:0000313" key="2">
    <source>
        <dbReference type="EMBL" id="OAN13916.1"/>
    </source>
</evidence>
<dbReference type="OrthoDB" id="5827118at2"/>
<dbReference type="RefSeq" id="WP_068331559.1">
    <property type="nucleotide sequence ID" value="NZ_LVHF01000027.1"/>
</dbReference>
<accession>A0A178KA26</accession>
<dbReference type="AlphaFoldDB" id="A0A178KA26"/>
<feature type="transmembrane region" description="Helical" evidence="1">
    <location>
        <begin position="38"/>
        <end position="57"/>
    </location>
</feature>